<dbReference type="AlphaFoldDB" id="A0A857DGV5"/>
<dbReference type="NCBIfam" id="NF002142">
    <property type="entry name" value="PRK00979.1-1"/>
    <property type="match status" value="1"/>
</dbReference>
<evidence type="ECO:0000313" key="5">
    <source>
        <dbReference type="Proteomes" id="UP000430508"/>
    </source>
</evidence>
<evidence type="ECO:0000256" key="3">
    <source>
        <dbReference type="ARBA" id="ARBA00022679"/>
    </source>
</evidence>
<organism evidence="4 5">
    <name type="scientific">Dehalobacter restrictus</name>
    <dbReference type="NCBI Taxonomy" id="55583"/>
    <lineage>
        <taxon>Bacteria</taxon>
        <taxon>Bacillati</taxon>
        <taxon>Bacillota</taxon>
        <taxon>Clostridia</taxon>
        <taxon>Eubacteriales</taxon>
        <taxon>Desulfitobacteriaceae</taxon>
        <taxon>Dehalobacter</taxon>
    </lineage>
</organism>
<dbReference type="SUPFAM" id="SSF51717">
    <property type="entry name" value="Dihydropteroate synthetase-like"/>
    <property type="match status" value="1"/>
</dbReference>
<dbReference type="GO" id="GO:0006730">
    <property type="term" value="P:one-carbon metabolic process"/>
    <property type="evidence" value="ECO:0007669"/>
    <property type="project" value="InterPro"/>
</dbReference>
<dbReference type="EMBL" id="CP046996">
    <property type="protein sequence ID" value="QHA00550.1"/>
    <property type="molecule type" value="Genomic_DNA"/>
</dbReference>
<proteinExistence type="inferred from homology"/>
<name>A0A857DGV5_9FIRM</name>
<dbReference type="Proteomes" id="UP000430508">
    <property type="component" value="Chromosome"/>
</dbReference>
<evidence type="ECO:0000313" key="4">
    <source>
        <dbReference type="EMBL" id="QHA00550.1"/>
    </source>
</evidence>
<dbReference type="Pfam" id="PF02007">
    <property type="entry name" value="MtrH"/>
    <property type="match status" value="1"/>
</dbReference>
<reference evidence="4 5" key="1">
    <citation type="submission" date="2019-12" db="EMBL/GenBank/DDBJ databases">
        <title>Sequence classification of anaerobic respiratory reductive dehalogenases: First we see many, then we see few.</title>
        <authorList>
            <person name="Molenda O."/>
            <person name="Puentes Jacome L.A."/>
            <person name="Cao X."/>
            <person name="Nesbo C.L."/>
            <person name="Tang S."/>
            <person name="Morson N."/>
            <person name="Patron J."/>
            <person name="Lomheim L."/>
            <person name="Wishart D.S."/>
            <person name="Edwards E.A."/>
        </authorList>
    </citation>
    <scope>NUCLEOTIDE SEQUENCE [LARGE SCALE GENOMIC DNA]</scope>
    <source>
        <strain evidence="4 5">12DCA</strain>
    </source>
</reference>
<accession>A0A857DGV5</accession>
<dbReference type="EC" id="2.1.1.86" evidence="4"/>
<evidence type="ECO:0000256" key="2">
    <source>
        <dbReference type="ARBA" id="ARBA00022603"/>
    </source>
</evidence>
<dbReference type="InterPro" id="IPR011005">
    <property type="entry name" value="Dihydropteroate_synth-like_sf"/>
</dbReference>
<sequence>MFKYDLTPKVCRICDMIIGGQPGDNPPLLISSMFHNGDRILESRRDRKFDREKARSYILRQEELSDQTGIPAIVAMTAVSADEMKEYIDFYLTISNRPFAIDIWGEKARLDAAEYAAGLGIQDKILYNSITPWDKDMIGQAAALKELGIKHAVLQVFDETNQTPSGRVQACREMLTAIGAKDFASVLIDTTVMNLPSISFSALAGKQIKAETGWPVGSAPANGTYMWKESREIWGGEGFSAMNAAVHAVSAVLWSDFLFYGPIKAAPSVLPAVAAASMIVSTLAYDESQELPANPTHPLNKYFYDFAQKLVEFDKTK</sequence>
<gene>
    <name evidence="4" type="ORF">GQ588_07855</name>
</gene>
<evidence type="ECO:0000256" key="1">
    <source>
        <dbReference type="ARBA" id="ARBA00006230"/>
    </source>
</evidence>
<dbReference type="GO" id="GO:0008168">
    <property type="term" value="F:methyltransferase activity"/>
    <property type="evidence" value="ECO:0007669"/>
    <property type="project" value="UniProtKB-KW"/>
</dbReference>
<protein>
    <submittedName>
        <fullName evidence="4">Tetrahydromethanopterin S-methyltransferase subunit H</fullName>
        <ecNumber evidence="4">2.1.1.86</ecNumber>
    </submittedName>
</protein>
<dbReference type="InterPro" id="IPR023467">
    <property type="entry name" value="MeTrfase_MtrH/MtxH"/>
</dbReference>
<keyword evidence="2 4" id="KW-0489">Methyltransferase</keyword>
<dbReference type="GO" id="GO:0032259">
    <property type="term" value="P:methylation"/>
    <property type="evidence" value="ECO:0007669"/>
    <property type="project" value="UniProtKB-KW"/>
</dbReference>
<dbReference type="RefSeq" id="WP_015042705.1">
    <property type="nucleotide sequence ID" value="NZ_CP046996.1"/>
</dbReference>
<comment type="similarity">
    <text evidence="1">Belongs to the MtrH family.</text>
</comment>
<keyword evidence="3 4" id="KW-0808">Transferase</keyword>